<proteinExistence type="predicted"/>
<gene>
    <name evidence="1" type="ORF">SPARVUS_LOCUS13508850</name>
</gene>
<comment type="caution">
    <text evidence="1">The sequence shown here is derived from an EMBL/GenBank/DDBJ whole genome shotgun (WGS) entry which is preliminary data.</text>
</comment>
<keyword evidence="2" id="KW-1185">Reference proteome</keyword>
<name>A0ABN9G990_9NEOB</name>
<reference evidence="1" key="1">
    <citation type="submission" date="2023-05" db="EMBL/GenBank/DDBJ databases">
        <authorList>
            <person name="Stuckert A."/>
        </authorList>
    </citation>
    <scope>NUCLEOTIDE SEQUENCE</scope>
</reference>
<dbReference type="Proteomes" id="UP001162483">
    <property type="component" value="Unassembled WGS sequence"/>
</dbReference>
<dbReference type="EMBL" id="CATNWA010018029">
    <property type="protein sequence ID" value="CAI9604792.1"/>
    <property type="molecule type" value="Genomic_DNA"/>
</dbReference>
<evidence type="ECO:0000313" key="1">
    <source>
        <dbReference type="EMBL" id="CAI9604792.1"/>
    </source>
</evidence>
<sequence length="24" mass="2793">MTRLSGRLLMHLTQITFWMLSGSL</sequence>
<organism evidence="1 2">
    <name type="scientific">Staurois parvus</name>
    <dbReference type="NCBI Taxonomy" id="386267"/>
    <lineage>
        <taxon>Eukaryota</taxon>
        <taxon>Metazoa</taxon>
        <taxon>Chordata</taxon>
        <taxon>Craniata</taxon>
        <taxon>Vertebrata</taxon>
        <taxon>Euteleostomi</taxon>
        <taxon>Amphibia</taxon>
        <taxon>Batrachia</taxon>
        <taxon>Anura</taxon>
        <taxon>Neobatrachia</taxon>
        <taxon>Ranoidea</taxon>
        <taxon>Ranidae</taxon>
        <taxon>Staurois</taxon>
    </lineage>
</organism>
<evidence type="ECO:0000313" key="2">
    <source>
        <dbReference type="Proteomes" id="UP001162483"/>
    </source>
</evidence>
<protein>
    <submittedName>
        <fullName evidence="1">Uncharacterized protein</fullName>
    </submittedName>
</protein>
<accession>A0ABN9G990</accession>